<comment type="similarity">
    <text evidence="2">Belongs to the TMC family.</text>
</comment>
<sequence>MFKKVYIVKVESDSKEEKDDDESPWWMTLLLEFLPSGTIVTLNIFIPSLFKFLVYYEKYTPNFILTLTLMRTIFLRLASLVVLLFTVYQRIRGCESPYDGKCVSSNSGCSEQIRCWETYVGQQLYKLTLLDLLIMAANTFLVNMPRKIVGHKFLRGTRIGEAIGGIEFEIPKHVLDIVYGQTLCWLGMFFSPLLPAVTCIKLVLTYYIKYFDCYMNTTQSSQLYRTSRSNSLFITILLFSFVVTIFPVGFSIAELKPSISCGPFFVLPTIWSEVVQSY</sequence>
<keyword evidence="5 6" id="KW-0472">Membrane</keyword>
<feature type="transmembrane region" description="Helical" evidence="6">
    <location>
        <begin position="63"/>
        <end position="88"/>
    </location>
</feature>
<keyword evidence="3 6" id="KW-0812">Transmembrane</keyword>
<comment type="caution">
    <text evidence="8">The sequence shown here is derived from an EMBL/GenBank/DDBJ whole genome shotgun (WGS) entry which is preliminary data.</text>
</comment>
<name>A0A5N5TIK5_9CRUS</name>
<reference evidence="8 9" key="1">
    <citation type="journal article" date="2019" name="PLoS Biol.">
        <title>Sex chromosomes control vertical transmission of feminizing Wolbachia symbionts in an isopod.</title>
        <authorList>
            <person name="Becking T."/>
            <person name="Chebbi M.A."/>
            <person name="Giraud I."/>
            <person name="Moumen B."/>
            <person name="Laverre T."/>
            <person name="Caubet Y."/>
            <person name="Peccoud J."/>
            <person name="Gilbert C."/>
            <person name="Cordaux R."/>
        </authorList>
    </citation>
    <scope>NUCLEOTIDE SEQUENCE [LARGE SCALE GENOMIC DNA]</scope>
    <source>
        <strain evidence="8">ANa2</strain>
        <tissue evidence="8">Whole body excluding digestive tract and cuticle</tissue>
    </source>
</reference>
<dbReference type="InterPro" id="IPR012496">
    <property type="entry name" value="TMC_dom"/>
</dbReference>
<dbReference type="Pfam" id="PF07810">
    <property type="entry name" value="TMC"/>
    <property type="match status" value="1"/>
</dbReference>
<evidence type="ECO:0000256" key="4">
    <source>
        <dbReference type="ARBA" id="ARBA00022989"/>
    </source>
</evidence>
<evidence type="ECO:0000256" key="6">
    <source>
        <dbReference type="SAM" id="Phobius"/>
    </source>
</evidence>
<gene>
    <name evidence="8" type="primary">Tmc7_1</name>
    <name evidence="8" type="ORF">Anas_03980</name>
</gene>
<feature type="transmembrane region" description="Helical" evidence="6">
    <location>
        <begin position="232"/>
        <end position="253"/>
    </location>
</feature>
<evidence type="ECO:0000256" key="5">
    <source>
        <dbReference type="ARBA" id="ARBA00023136"/>
    </source>
</evidence>
<proteinExistence type="inferred from homology"/>
<dbReference type="Proteomes" id="UP000326759">
    <property type="component" value="Unassembled WGS sequence"/>
</dbReference>
<accession>A0A5N5TIK5</accession>
<evidence type="ECO:0000256" key="3">
    <source>
        <dbReference type="ARBA" id="ARBA00022692"/>
    </source>
</evidence>
<protein>
    <submittedName>
        <fullName evidence="8">Transmembrane channel-like protein 7</fullName>
    </submittedName>
</protein>
<evidence type="ECO:0000259" key="7">
    <source>
        <dbReference type="Pfam" id="PF07810"/>
    </source>
</evidence>
<dbReference type="InterPro" id="IPR038900">
    <property type="entry name" value="TMC"/>
</dbReference>
<evidence type="ECO:0000313" key="9">
    <source>
        <dbReference type="Proteomes" id="UP000326759"/>
    </source>
</evidence>
<dbReference type="OrthoDB" id="1936208at2759"/>
<dbReference type="GO" id="GO:0005886">
    <property type="term" value="C:plasma membrane"/>
    <property type="evidence" value="ECO:0007669"/>
    <property type="project" value="InterPro"/>
</dbReference>
<evidence type="ECO:0000256" key="1">
    <source>
        <dbReference type="ARBA" id="ARBA00004141"/>
    </source>
</evidence>
<feature type="domain" description="TMC" evidence="7">
    <location>
        <begin position="115"/>
        <end position="227"/>
    </location>
</feature>
<feature type="transmembrane region" description="Helical" evidence="6">
    <location>
        <begin position="33"/>
        <end position="56"/>
    </location>
</feature>
<dbReference type="PANTHER" id="PTHR23302:SF24">
    <property type="entry name" value="TMC DOMAIN-CONTAINING PROTEIN"/>
    <property type="match status" value="1"/>
</dbReference>
<dbReference type="PANTHER" id="PTHR23302">
    <property type="entry name" value="TRANSMEMBRANE CHANNEL-RELATED"/>
    <property type="match status" value="1"/>
</dbReference>
<dbReference type="EMBL" id="SEYY01002205">
    <property type="protein sequence ID" value="KAB7504850.1"/>
    <property type="molecule type" value="Genomic_DNA"/>
</dbReference>
<keyword evidence="9" id="KW-1185">Reference proteome</keyword>
<comment type="subcellular location">
    <subcellularLocation>
        <location evidence="1">Membrane</location>
        <topology evidence="1">Multi-pass membrane protein</topology>
    </subcellularLocation>
</comment>
<evidence type="ECO:0000256" key="2">
    <source>
        <dbReference type="ARBA" id="ARBA00006510"/>
    </source>
</evidence>
<dbReference type="AlphaFoldDB" id="A0A5N5TIK5"/>
<evidence type="ECO:0000313" key="8">
    <source>
        <dbReference type="EMBL" id="KAB7504850.1"/>
    </source>
</evidence>
<keyword evidence="4 6" id="KW-1133">Transmembrane helix</keyword>
<organism evidence="8 9">
    <name type="scientific">Armadillidium nasatum</name>
    <dbReference type="NCBI Taxonomy" id="96803"/>
    <lineage>
        <taxon>Eukaryota</taxon>
        <taxon>Metazoa</taxon>
        <taxon>Ecdysozoa</taxon>
        <taxon>Arthropoda</taxon>
        <taxon>Crustacea</taxon>
        <taxon>Multicrustacea</taxon>
        <taxon>Malacostraca</taxon>
        <taxon>Eumalacostraca</taxon>
        <taxon>Peracarida</taxon>
        <taxon>Isopoda</taxon>
        <taxon>Oniscidea</taxon>
        <taxon>Crinocheta</taxon>
        <taxon>Armadillidiidae</taxon>
        <taxon>Armadillidium</taxon>
    </lineage>
</organism>
<dbReference type="GO" id="GO:0008381">
    <property type="term" value="F:mechanosensitive monoatomic ion channel activity"/>
    <property type="evidence" value="ECO:0007669"/>
    <property type="project" value="TreeGrafter"/>
</dbReference>